<reference evidence="4 5" key="1">
    <citation type="journal article" date="2018" name="Int. J. Syst. Evol. Microbiol.">
        <title>Epidermidibacterium keratini gen. nov., sp. nov., a member of the family Sporichthyaceae, isolated from keratin epidermis.</title>
        <authorList>
            <person name="Lee D.G."/>
            <person name="Trujillo M.E."/>
            <person name="Kang S."/>
            <person name="Nam J.J."/>
            <person name="Kim Y.J."/>
        </authorList>
    </citation>
    <scope>NUCLEOTIDE SEQUENCE [LARGE SCALE GENOMIC DNA]</scope>
    <source>
        <strain evidence="4 5">EPI-7</strain>
    </source>
</reference>
<evidence type="ECO:0000313" key="4">
    <source>
        <dbReference type="EMBL" id="QHC02140.1"/>
    </source>
</evidence>
<dbReference type="CDD" id="cd04301">
    <property type="entry name" value="NAT_SF"/>
    <property type="match status" value="1"/>
</dbReference>
<name>A0A7L4YSR0_9ACTN</name>
<dbReference type="AlphaFoldDB" id="A0A7L4YSR0"/>
<gene>
    <name evidence="4" type="ORF">EK0264_18935</name>
</gene>
<dbReference type="Gene3D" id="3.40.630.30">
    <property type="match status" value="1"/>
</dbReference>
<sequence length="324" mass="35969">MKTQLPTFPDSTGVTAYAATIEDAPEMLELARRVETETTGETSYTLEEISAPLTSESGRRDTSVVVLRRDGVLVGFVDITHDNTERYYIGVTIDHALPRSVYDAVAAESIAWCERSALADSDGPVRLKEYAAETDEPLRTALAAAGFAEARGFYEMHIDLDGAQLPSRSPGVVVRRVDTSDLGGDDVRLAHHLVTETFRDHYDFIERPFEKWVERHRDNAGSDFNSWWIAEVDGEPVGVRIDNSRYLDSHNAAYVANLGTLRSARGRGVASTLLAHAFEHATSQGRDAVKLHVDAESPTGATRLYESVGMRRNHVDHEWQKVLR</sequence>
<dbReference type="InParanoid" id="A0A7L4YSR0"/>
<dbReference type="PANTHER" id="PTHR43877">
    <property type="entry name" value="AMINOALKYLPHOSPHONATE N-ACETYLTRANSFERASE-RELATED-RELATED"/>
    <property type="match status" value="1"/>
</dbReference>
<organism evidence="4 5">
    <name type="scientific">Epidermidibacterium keratini</name>
    <dbReference type="NCBI Taxonomy" id="1891644"/>
    <lineage>
        <taxon>Bacteria</taxon>
        <taxon>Bacillati</taxon>
        <taxon>Actinomycetota</taxon>
        <taxon>Actinomycetes</taxon>
        <taxon>Sporichthyales</taxon>
        <taxon>Sporichthyaceae</taxon>
        <taxon>Epidermidibacterium</taxon>
    </lineage>
</organism>
<dbReference type="InterPro" id="IPR016181">
    <property type="entry name" value="Acyl_CoA_acyltransferase"/>
</dbReference>
<dbReference type="InterPro" id="IPR050832">
    <property type="entry name" value="Bact_Acetyltransf"/>
</dbReference>
<dbReference type="SUPFAM" id="SSF55729">
    <property type="entry name" value="Acyl-CoA N-acyltransferases (Nat)"/>
    <property type="match status" value="2"/>
</dbReference>
<evidence type="ECO:0000313" key="5">
    <source>
        <dbReference type="Proteomes" id="UP000463857"/>
    </source>
</evidence>
<keyword evidence="2" id="KW-0012">Acyltransferase</keyword>
<protein>
    <submittedName>
        <fullName evidence="4">GNAT family N-acetyltransferase</fullName>
    </submittedName>
</protein>
<dbReference type="PROSITE" id="PS51186">
    <property type="entry name" value="GNAT"/>
    <property type="match status" value="1"/>
</dbReference>
<dbReference type="InterPro" id="IPR000182">
    <property type="entry name" value="GNAT_dom"/>
</dbReference>
<feature type="domain" description="N-acetyltransferase" evidence="3">
    <location>
        <begin position="172"/>
        <end position="324"/>
    </location>
</feature>
<dbReference type="KEGG" id="eke:EK0264_18935"/>
<evidence type="ECO:0000259" key="3">
    <source>
        <dbReference type="PROSITE" id="PS51186"/>
    </source>
</evidence>
<dbReference type="OrthoDB" id="9799092at2"/>
<dbReference type="EMBL" id="CP047156">
    <property type="protein sequence ID" value="QHC02140.1"/>
    <property type="molecule type" value="Genomic_DNA"/>
</dbReference>
<keyword evidence="1 4" id="KW-0808">Transferase</keyword>
<dbReference type="RefSeq" id="WP_159547264.1">
    <property type="nucleotide sequence ID" value="NZ_CP047156.1"/>
</dbReference>
<dbReference type="GO" id="GO:0016747">
    <property type="term" value="F:acyltransferase activity, transferring groups other than amino-acyl groups"/>
    <property type="evidence" value="ECO:0007669"/>
    <property type="project" value="InterPro"/>
</dbReference>
<keyword evidence="5" id="KW-1185">Reference proteome</keyword>
<accession>A0A7L4YSR0</accession>
<evidence type="ECO:0000256" key="2">
    <source>
        <dbReference type="ARBA" id="ARBA00023315"/>
    </source>
</evidence>
<evidence type="ECO:0000256" key="1">
    <source>
        <dbReference type="ARBA" id="ARBA00022679"/>
    </source>
</evidence>
<dbReference type="Proteomes" id="UP000463857">
    <property type="component" value="Chromosome"/>
</dbReference>
<dbReference type="Pfam" id="PF00583">
    <property type="entry name" value="Acetyltransf_1"/>
    <property type="match status" value="1"/>
</dbReference>
<proteinExistence type="predicted"/>